<reference evidence="4" key="1">
    <citation type="submission" date="2017-09" db="EMBL/GenBank/DDBJ databases">
        <title>Depth-based differentiation of microbial function through sediment-hosted aquifers and enrichment of novel symbionts in the deep terrestrial subsurface.</title>
        <authorList>
            <person name="Probst A.J."/>
            <person name="Ladd B."/>
            <person name="Jarett J.K."/>
            <person name="Geller-Mcgrath D.E."/>
            <person name="Sieber C.M.K."/>
            <person name="Emerson J.B."/>
            <person name="Anantharaman K."/>
            <person name="Thomas B.C."/>
            <person name="Malmstrom R."/>
            <person name="Stieglmeier M."/>
            <person name="Klingl A."/>
            <person name="Woyke T."/>
            <person name="Ryan C.M."/>
            <person name="Banfield J.F."/>
        </authorList>
    </citation>
    <scope>NUCLEOTIDE SEQUENCE [LARGE SCALE GENOMIC DNA]</scope>
</reference>
<sequence>MKKILVTGGAGFIGSHVVDALVERGHGVVVIDDLSSGTTQNINKQSTFVEGDITNARVVEKLFATCGPFDAIIHLAAQKSVTASVREPKHDANINIMGSLTLCEAAQKYGVKRIIFSSTGGALYGDGVALPTPEDARIEPLSPYGIAKLSIENYLRFYRETGMTTQILRYANVYGPRQDPHGEAGVVAIFCQKCIAGTDLTIFGDGTQTRDFIYVGDVVDANIAALKSASSGTWNIGTGKETSVNDLACGLIDTPKKSSSKIIYAPARMGELKRSCLAITKAKKELMWDAQVSLADGLKNTYDSFR</sequence>
<dbReference type="PANTHER" id="PTHR43000">
    <property type="entry name" value="DTDP-D-GLUCOSE 4,6-DEHYDRATASE-RELATED"/>
    <property type="match status" value="1"/>
</dbReference>
<dbReference type="Gene3D" id="3.90.25.10">
    <property type="entry name" value="UDP-galactose 4-epimerase, domain 1"/>
    <property type="match status" value="1"/>
</dbReference>
<name>A0A2M6R9C3_9BACT</name>
<protein>
    <submittedName>
        <fullName evidence="3">UDP-glucose 4-epimerase</fullName>
    </submittedName>
</protein>
<dbReference type="InterPro" id="IPR001509">
    <property type="entry name" value="Epimerase_deHydtase"/>
</dbReference>
<evidence type="ECO:0000256" key="1">
    <source>
        <dbReference type="ARBA" id="ARBA00007637"/>
    </source>
</evidence>
<comment type="caution">
    <text evidence="3">The sequence shown here is derived from an EMBL/GenBank/DDBJ whole genome shotgun (WGS) entry which is preliminary data.</text>
</comment>
<dbReference type="SUPFAM" id="SSF51735">
    <property type="entry name" value="NAD(P)-binding Rossmann-fold domains"/>
    <property type="match status" value="1"/>
</dbReference>
<proteinExistence type="inferred from homology"/>
<accession>A0A2M6R9C3</accession>
<evidence type="ECO:0000259" key="2">
    <source>
        <dbReference type="Pfam" id="PF01370"/>
    </source>
</evidence>
<evidence type="ECO:0000313" key="3">
    <source>
        <dbReference type="EMBL" id="PIS07234.1"/>
    </source>
</evidence>
<dbReference type="Gene3D" id="3.40.50.720">
    <property type="entry name" value="NAD(P)-binding Rossmann-like Domain"/>
    <property type="match status" value="1"/>
</dbReference>
<dbReference type="Pfam" id="PF01370">
    <property type="entry name" value="Epimerase"/>
    <property type="match status" value="1"/>
</dbReference>
<comment type="similarity">
    <text evidence="1">Belongs to the NAD(P)-dependent epimerase/dehydratase family.</text>
</comment>
<gene>
    <name evidence="3" type="ORF">COT79_00350</name>
</gene>
<organism evidence="3 4">
    <name type="scientific">Candidatus Berkelbacteria bacterium CG10_big_fil_rev_8_21_14_0_10_43_14</name>
    <dbReference type="NCBI Taxonomy" id="1974515"/>
    <lineage>
        <taxon>Bacteria</taxon>
        <taxon>Candidatus Berkelbacteria</taxon>
    </lineage>
</organism>
<dbReference type="Proteomes" id="UP000231162">
    <property type="component" value="Unassembled WGS sequence"/>
</dbReference>
<evidence type="ECO:0000313" key="4">
    <source>
        <dbReference type="Proteomes" id="UP000231162"/>
    </source>
</evidence>
<dbReference type="EMBL" id="PEZX01000007">
    <property type="protein sequence ID" value="PIS07234.1"/>
    <property type="molecule type" value="Genomic_DNA"/>
</dbReference>
<dbReference type="AlphaFoldDB" id="A0A2M6R9C3"/>
<dbReference type="InterPro" id="IPR036291">
    <property type="entry name" value="NAD(P)-bd_dom_sf"/>
</dbReference>
<feature type="domain" description="NAD-dependent epimerase/dehydratase" evidence="2">
    <location>
        <begin position="4"/>
        <end position="237"/>
    </location>
</feature>